<keyword evidence="6" id="KW-1185">Reference proteome</keyword>
<dbReference type="InterPro" id="IPR050478">
    <property type="entry name" value="Ethylene_sulfur-biosynth"/>
</dbReference>
<dbReference type="AlphaFoldDB" id="A0A843UB04"/>
<dbReference type="SUPFAM" id="SSF53383">
    <property type="entry name" value="PLP-dependent transferases"/>
    <property type="match status" value="1"/>
</dbReference>
<keyword evidence="3" id="KW-0663">Pyridoxal phosphate</keyword>
<dbReference type="InterPro" id="IPR015422">
    <property type="entry name" value="PyrdxlP-dep_Trfase_small"/>
</dbReference>
<dbReference type="GO" id="GO:0016846">
    <property type="term" value="F:carbon-sulfur lyase activity"/>
    <property type="evidence" value="ECO:0007669"/>
    <property type="project" value="InterPro"/>
</dbReference>
<name>A0A843UB04_COLES</name>
<proteinExistence type="inferred from homology"/>
<gene>
    <name evidence="5" type="ORF">Taro_011757</name>
</gene>
<organism evidence="5 6">
    <name type="scientific">Colocasia esculenta</name>
    <name type="common">Wild taro</name>
    <name type="synonym">Arum esculentum</name>
    <dbReference type="NCBI Taxonomy" id="4460"/>
    <lineage>
        <taxon>Eukaryota</taxon>
        <taxon>Viridiplantae</taxon>
        <taxon>Streptophyta</taxon>
        <taxon>Embryophyta</taxon>
        <taxon>Tracheophyta</taxon>
        <taxon>Spermatophyta</taxon>
        <taxon>Magnoliopsida</taxon>
        <taxon>Liliopsida</taxon>
        <taxon>Araceae</taxon>
        <taxon>Aroideae</taxon>
        <taxon>Colocasieae</taxon>
        <taxon>Colocasia</taxon>
    </lineage>
</organism>
<evidence type="ECO:0000313" key="6">
    <source>
        <dbReference type="Proteomes" id="UP000652761"/>
    </source>
</evidence>
<dbReference type="GO" id="GO:0008483">
    <property type="term" value="F:transaminase activity"/>
    <property type="evidence" value="ECO:0007669"/>
    <property type="project" value="TreeGrafter"/>
</dbReference>
<dbReference type="InterPro" id="IPR015424">
    <property type="entry name" value="PyrdxlP-dep_Trfase"/>
</dbReference>
<evidence type="ECO:0000259" key="4">
    <source>
        <dbReference type="Pfam" id="PF04864"/>
    </source>
</evidence>
<sequence length="393" mass="44156">MEVSVVMKEKHVKPWADQIGSFGADTDSVIIDVEHGNPLMYEPFWRATEEKTRVVINGWQNMSYKPQGSNICWYMEPRLSQEIVRLHRLVGNARTDGRHIVVGTGSMQLYQAALYALSPPEAAQPIGVVSTAPYYSVSMLAIFEASAEFLRSRLYQWAGDAHSFKNDATYIEVVCSPNNPDGFFKEAVRRTIHDLAYYLPQYAPITAAATHDIMLFPFSKVTGHAGSRIGWALVKDREVAKKMTRFVDLNALGVSQDSQLRAAQILGAVSDGYELGGGHAGPERFFDHGRRILEERWERLREAVRSCGSFSLPDQFPSAGCSFTGKRMQLLPAFAWMKCEREDAENCAELLRSHNILTRTGKEFGSGPEYARLSMLDKDENFNLLIRRLCSIS</sequence>
<comment type="caution">
    <text evidence="5">The sequence shown here is derived from an EMBL/GenBank/DDBJ whole genome shotgun (WGS) entry which is preliminary data.</text>
</comment>
<dbReference type="OrthoDB" id="2020362at2759"/>
<comment type="similarity">
    <text evidence="2">Belongs to the alliinase family.</text>
</comment>
<dbReference type="Gene3D" id="3.40.640.10">
    <property type="entry name" value="Type I PLP-dependent aspartate aminotransferase-like (Major domain)"/>
    <property type="match status" value="1"/>
</dbReference>
<protein>
    <recommendedName>
        <fullName evidence="4">Alliinase C-terminal domain-containing protein</fullName>
    </recommendedName>
</protein>
<dbReference type="Gene3D" id="3.90.1150.10">
    <property type="entry name" value="Aspartate Aminotransferase, domain 1"/>
    <property type="match status" value="1"/>
</dbReference>
<dbReference type="Gene3D" id="2.10.25.30">
    <property type="entry name" value="EGF-like, alliinase"/>
    <property type="match status" value="1"/>
</dbReference>
<reference evidence="5" key="1">
    <citation type="submission" date="2017-07" db="EMBL/GenBank/DDBJ databases">
        <title>Taro Niue Genome Assembly and Annotation.</title>
        <authorList>
            <person name="Atibalentja N."/>
            <person name="Keating K."/>
            <person name="Fields C.J."/>
        </authorList>
    </citation>
    <scope>NUCLEOTIDE SEQUENCE</scope>
    <source>
        <strain evidence="5">Niue_2</strain>
        <tissue evidence="5">Leaf</tissue>
    </source>
</reference>
<dbReference type="PANTHER" id="PTHR43795:SF22">
    <property type="entry name" value="TRYPTOPHAN AMINOTRANSFERASE-RELATED PROTEIN 2"/>
    <property type="match status" value="1"/>
</dbReference>
<dbReference type="InterPro" id="IPR015421">
    <property type="entry name" value="PyrdxlP-dep_Trfase_major"/>
</dbReference>
<evidence type="ECO:0000313" key="5">
    <source>
        <dbReference type="EMBL" id="MQL79317.1"/>
    </source>
</evidence>
<dbReference type="Proteomes" id="UP000652761">
    <property type="component" value="Unassembled WGS sequence"/>
</dbReference>
<evidence type="ECO:0000256" key="3">
    <source>
        <dbReference type="ARBA" id="ARBA00022898"/>
    </source>
</evidence>
<dbReference type="InterPro" id="IPR006948">
    <property type="entry name" value="Alliinase_C"/>
</dbReference>
<dbReference type="CDD" id="cd00609">
    <property type="entry name" value="AAT_like"/>
    <property type="match status" value="1"/>
</dbReference>
<comment type="cofactor">
    <cofactor evidence="1">
        <name>pyridoxal 5'-phosphate</name>
        <dbReference type="ChEBI" id="CHEBI:597326"/>
    </cofactor>
</comment>
<accession>A0A843UB04</accession>
<dbReference type="GO" id="GO:0006520">
    <property type="term" value="P:amino acid metabolic process"/>
    <property type="evidence" value="ECO:0007669"/>
    <property type="project" value="TreeGrafter"/>
</dbReference>
<dbReference type="Pfam" id="PF04864">
    <property type="entry name" value="Alliinase_C"/>
    <property type="match status" value="1"/>
</dbReference>
<dbReference type="EMBL" id="NMUH01000448">
    <property type="protein sequence ID" value="MQL79317.1"/>
    <property type="molecule type" value="Genomic_DNA"/>
</dbReference>
<evidence type="ECO:0000256" key="2">
    <source>
        <dbReference type="ARBA" id="ARBA00006312"/>
    </source>
</evidence>
<dbReference type="InterPro" id="IPR037029">
    <property type="entry name" value="Alliinase_N_sf"/>
</dbReference>
<feature type="domain" description="Alliinase C-terminal" evidence="4">
    <location>
        <begin position="31"/>
        <end position="392"/>
    </location>
</feature>
<evidence type="ECO:0000256" key="1">
    <source>
        <dbReference type="ARBA" id="ARBA00001933"/>
    </source>
</evidence>
<dbReference type="PANTHER" id="PTHR43795">
    <property type="entry name" value="BIFUNCTIONAL ASPARTATE AMINOTRANSFERASE AND GLUTAMATE/ASPARTATE-PREPHENATE AMINOTRANSFERASE-RELATED"/>
    <property type="match status" value="1"/>
</dbReference>